<dbReference type="RefSeq" id="WP_115122419.1">
    <property type="nucleotide sequence ID" value="NZ_QRAO01000001.1"/>
</dbReference>
<dbReference type="GO" id="GO:0016810">
    <property type="term" value="F:hydrolase activity, acting on carbon-nitrogen (but not peptide) bonds"/>
    <property type="evidence" value="ECO:0007669"/>
    <property type="project" value="InterPro"/>
</dbReference>
<evidence type="ECO:0000313" key="3">
    <source>
        <dbReference type="EMBL" id="RDK88745.1"/>
    </source>
</evidence>
<keyword evidence="1" id="KW-0812">Transmembrane</keyword>
<dbReference type="AlphaFoldDB" id="A0A370QK47"/>
<evidence type="ECO:0000256" key="1">
    <source>
        <dbReference type="SAM" id="Phobius"/>
    </source>
</evidence>
<dbReference type="EMBL" id="QRAO01000001">
    <property type="protein sequence ID" value="RDK88745.1"/>
    <property type="molecule type" value="Genomic_DNA"/>
</dbReference>
<dbReference type="InterPro" id="IPR002509">
    <property type="entry name" value="NODB_dom"/>
</dbReference>
<name>A0A370QK47_9FLAO</name>
<dbReference type="SUPFAM" id="SSF88713">
    <property type="entry name" value="Glycoside hydrolase/deacetylase"/>
    <property type="match status" value="1"/>
</dbReference>
<feature type="transmembrane region" description="Helical" evidence="1">
    <location>
        <begin position="7"/>
        <end position="25"/>
    </location>
</feature>
<gene>
    <name evidence="3" type="ORF">C8D94_101622</name>
</gene>
<accession>A0A370QK47</accession>
<dbReference type="Proteomes" id="UP000255317">
    <property type="component" value="Unassembled WGS sequence"/>
</dbReference>
<organism evidence="3 4">
    <name type="scientific">Marinirhabdus gelatinilytica</name>
    <dbReference type="NCBI Taxonomy" id="1703343"/>
    <lineage>
        <taxon>Bacteria</taxon>
        <taxon>Pseudomonadati</taxon>
        <taxon>Bacteroidota</taxon>
        <taxon>Flavobacteriia</taxon>
        <taxon>Flavobacteriales</taxon>
        <taxon>Flavobacteriaceae</taxon>
    </lineage>
</organism>
<dbReference type="PROSITE" id="PS51677">
    <property type="entry name" value="NODB"/>
    <property type="match status" value="1"/>
</dbReference>
<feature type="domain" description="NodB homology" evidence="2">
    <location>
        <begin position="68"/>
        <end position="246"/>
    </location>
</feature>
<protein>
    <submittedName>
        <fullName evidence="3">Peptidoglycan/xylan/chitin deacetylase (PgdA/CDA1 family)</fullName>
    </submittedName>
</protein>
<dbReference type="CDD" id="cd10917">
    <property type="entry name" value="CE4_NodB_like_6s_7s"/>
    <property type="match status" value="1"/>
</dbReference>
<evidence type="ECO:0000259" key="2">
    <source>
        <dbReference type="PROSITE" id="PS51677"/>
    </source>
</evidence>
<proteinExistence type="predicted"/>
<evidence type="ECO:0000313" key="4">
    <source>
        <dbReference type="Proteomes" id="UP000255317"/>
    </source>
</evidence>
<comment type="caution">
    <text evidence="3">The sequence shown here is derived from an EMBL/GenBank/DDBJ whole genome shotgun (WGS) entry which is preliminary data.</text>
</comment>
<dbReference type="OrthoDB" id="9812065at2"/>
<dbReference type="InterPro" id="IPR011330">
    <property type="entry name" value="Glyco_hydro/deAcase_b/a-brl"/>
</dbReference>
<dbReference type="InterPro" id="IPR050248">
    <property type="entry name" value="Polysacc_deacetylase_ArnD"/>
</dbReference>
<sequence length="258" mass="29511">MLRFKTINTLFAVLLVVLLVLHYFYVLPVGFVFVLVLGWLLITVMGSAFIRWNYHFNSLHHSKATEENHIAITFDDGPHPVYTPKVLRLLTEYNAKATFFCIGKNIEAYPVLFNQIINHGHTVGNHTYSHSNGFGFFSTKKVEEELRRTNAIAEKVSGKRLKMYRPAFGVTNPNIKKALQVLRLTPIGWSKRSFDTTQLSEKKLVARVTHNLKKGDIILLHDTSDKTIAVLERLLLFLKSKNMQAVTVNQLLSIQPYE</sequence>
<reference evidence="3 4" key="1">
    <citation type="submission" date="2018-07" db="EMBL/GenBank/DDBJ databases">
        <title>Genomic Encyclopedia of Type Strains, Phase IV (KMG-IV): sequencing the most valuable type-strain genomes for metagenomic binning, comparative biology and taxonomic classification.</title>
        <authorList>
            <person name="Goeker M."/>
        </authorList>
    </citation>
    <scope>NUCLEOTIDE SEQUENCE [LARGE SCALE GENOMIC DNA]</scope>
    <source>
        <strain evidence="3 4">DSM 101478</strain>
    </source>
</reference>
<keyword evidence="1" id="KW-0472">Membrane</keyword>
<keyword evidence="4" id="KW-1185">Reference proteome</keyword>
<feature type="transmembrane region" description="Helical" evidence="1">
    <location>
        <begin position="31"/>
        <end position="54"/>
    </location>
</feature>
<dbReference type="Pfam" id="PF01522">
    <property type="entry name" value="Polysacc_deac_1"/>
    <property type="match status" value="1"/>
</dbReference>
<dbReference type="Gene3D" id="3.20.20.370">
    <property type="entry name" value="Glycoside hydrolase/deacetylase"/>
    <property type="match status" value="1"/>
</dbReference>
<keyword evidence="1" id="KW-1133">Transmembrane helix</keyword>
<dbReference type="PANTHER" id="PTHR10587">
    <property type="entry name" value="GLYCOSYL TRANSFERASE-RELATED"/>
    <property type="match status" value="1"/>
</dbReference>
<dbReference type="GO" id="GO:0005975">
    <property type="term" value="P:carbohydrate metabolic process"/>
    <property type="evidence" value="ECO:0007669"/>
    <property type="project" value="InterPro"/>
</dbReference>